<dbReference type="Proteomes" id="UP000182660">
    <property type="component" value="Unassembled WGS sequence"/>
</dbReference>
<name>A0ABY1H7L0_9GAMM</name>
<dbReference type="EMBL" id="FPLJ01000017">
    <property type="protein sequence ID" value="SGY83870.1"/>
    <property type="molecule type" value="Genomic_DNA"/>
</dbReference>
<evidence type="ECO:0000313" key="2">
    <source>
        <dbReference type="Proteomes" id="UP000182660"/>
    </source>
</evidence>
<organism evidence="1 2">
    <name type="scientific">Moritella viscosa</name>
    <dbReference type="NCBI Taxonomy" id="80854"/>
    <lineage>
        <taxon>Bacteria</taxon>
        <taxon>Pseudomonadati</taxon>
        <taxon>Pseudomonadota</taxon>
        <taxon>Gammaproteobacteria</taxon>
        <taxon>Alteromonadales</taxon>
        <taxon>Moritellaceae</taxon>
        <taxon>Moritella</taxon>
    </lineage>
</organism>
<comment type="caution">
    <text evidence="1">The sequence shown here is derived from an EMBL/GenBank/DDBJ whole genome shotgun (WGS) entry which is preliminary data.</text>
</comment>
<gene>
    <name evidence="1" type="ORF">MT2528_0517</name>
</gene>
<reference evidence="1 2" key="1">
    <citation type="submission" date="2016-11" db="EMBL/GenBank/DDBJ databases">
        <authorList>
            <person name="Klemetsen T."/>
        </authorList>
    </citation>
    <scope>NUCLEOTIDE SEQUENCE [LARGE SCALE GENOMIC DNA]</scope>
    <source>
        <strain evidence="1">MT 2528</strain>
    </source>
</reference>
<evidence type="ECO:0000313" key="1">
    <source>
        <dbReference type="EMBL" id="SGY83870.1"/>
    </source>
</evidence>
<proteinExistence type="predicted"/>
<accession>A0ABY1H7L0</accession>
<sequence length="164" mass="18147">MREGHIMERSLLSLCHIGIPSVVFLTFLLSLLSQAAQASQLRVSLSTLDSGMVVEHIQSGLQSELTRQGYVVGTNLTWLDENQAQLSDVNMTISISQNTPFITLVSQQGLSTDIYLDKSSIDENNHHNELIDHYDVNVIKKLLPGINALGVIIDKNSIDNFNVE</sequence>
<protein>
    <submittedName>
        <fullName evidence="1">Uncharacterized protein</fullName>
    </submittedName>
</protein>
<keyword evidence="2" id="KW-1185">Reference proteome</keyword>